<keyword evidence="2" id="KW-1185">Reference proteome</keyword>
<reference evidence="1 2" key="1">
    <citation type="journal article" date="2019" name="Genome Biol. Evol.">
        <title>Insights into the evolution of the New World diploid cottons (Gossypium, subgenus Houzingenia) based on genome sequencing.</title>
        <authorList>
            <person name="Grover C.E."/>
            <person name="Arick M.A. 2nd"/>
            <person name="Thrash A."/>
            <person name="Conover J.L."/>
            <person name="Sanders W.S."/>
            <person name="Peterson D.G."/>
            <person name="Frelichowski J.E."/>
            <person name="Scheffler J.A."/>
            <person name="Scheffler B.E."/>
            <person name="Wendel J.F."/>
        </authorList>
    </citation>
    <scope>NUCLEOTIDE SEQUENCE [LARGE SCALE GENOMIC DNA]</scope>
    <source>
        <strain evidence="1">185</strain>
        <tissue evidence="1">Leaf</tissue>
    </source>
</reference>
<comment type="caution">
    <text evidence="1">The sequence shown here is derived from an EMBL/GenBank/DDBJ whole genome shotgun (WGS) entry which is preliminary data.</text>
</comment>
<organism evidence="1 2">
    <name type="scientific">Gossypium aridum</name>
    <name type="common">American cotton</name>
    <name type="synonym">Erioxylum aridum</name>
    <dbReference type="NCBI Taxonomy" id="34290"/>
    <lineage>
        <taxon>Eukaryota</taxon>
        <taxon>Viridiplantae</taxon>
        <taxon>Streptophyta</taxon>
        <taxon>Embryophyta</taxon>
        <taxon>Tracheophyta</taxon>
        <taxon>Spermatophyta</taxon>
        <taxon>Magnoliopsida</taxon>
        <taxon>eudicotyledons</taxon>
        <taxon>Gunneridae</taxon>
        <taxon>Pentapetalae</taxon>
        <taxon>rosids</taxon>
        <taxon>malvids</taxon>
        <taxon>Malvales</taxon>
        <taxon>Malvaceae</taxon>
        <taxon>Malvoideae</taxon>
        <taxon>Gossypium</taxon>
    </lineage>
</organism>
<dbReference type="AlphaFoldDB" id="A0A7J8Y6K4"/>
<accession>A0A7J8Y6K4</accession>
<dbReference type="Proteomes" id="UP000593577">
    <property type="component" value="Unassembled WGS sequence"/>
</dbReference>
<name>A0A7J8Y6K4_GOSAI</name>
<evidence type="ECO:0000313" key="1">
    <source>
        <dbReference type="EMBL" id="MBA0695168.1"/>
    </source>
</evidence>
<dbReference type="EMBL" id="JABFAA010000010">
    <property type="protein sequence ID" value="MBA0695168.1"/>
    <property type="molecule type" value="Genomic_DNA"/>
</dbReference>
<sequence length="171" mass="18831">MGAKVSKHSNLKPESKALVIGSSTQKPSIIEAIKPQCLKTRKSTKNYYNGFKRPSQSLAEERVAKARKLLTLEDWLLASPGGPSKDYFNGGELIVFKQFNKRVHPSSSSMEIEPRVNDHDGFSVDLSSSVDVSGCSSFSRSQSGKSKKKVSFRLPEEADIMVFYSPAGEDI</sequence>
<proteinExistence type="predicted"/>
<protein>
    <submittedName>
        <fullName evidence="1">Uncharacterized protein</fullName>
    </submittedName>
</protein>
<gene>
    <name evidence="1" type="ORF">Goari_005400</name>
</gene>
<evidence type="ECO:0000313" key="2">
    <source>
        <dbReference type="Proteomes" id="UP000593577"/>
    </source>
</evidence>